<reference evidence="1 2" key="1">
    <citation type="submission" date="2019-04" db="EMBL/GenBank/DDBJ databases">
        <title>A novel phosphate-accumulating bacterium identified in bioreactor for phosphate removal from wastewater.</title>
        <authorList>
            <person name="Kotlyarov R.Y."/>
            <person name="Beletsky A.V."/>
            <person name="Kallistova A.Y."/>
            <person name="Dorofeev A.G."/>
            <person name="Nikolaev Y.Y."/>
            <person name="Pimenov N.V."/>
            <person name="Ravin N.V."/>
            <person name="Mardanov A.V."/>
        </authorList>
    </citation>
    <scope>NUCLEOTIDE SEQUENCE [LARGE SCALE GENOMIC DNA]</scope>
    <source>
        <strain evidence="1 2">Bin19</strain>
    </source>
</reference>
<protein>
    <submittedName>
        <fullName evidence="1">Uncharacterized protein</fullName>
    </submittedName>
</protein>
<accession>A0A5S4EMB9</accession>
<dbReference type="EMBL" id="SWAD01000048">
    <property type="protein sequence ID" value="TMQ76521.1"/>
    <property type="molecule type" value="Genomic_DNA"/>
</dbReference>
<sequence>MGLAGSPCIFRLESVREILRDHNHALRLEGIVVNLVPRARSILHPQGDSSRIRETWQQRAAMIQIPQRREP</sequence>
<proteinExistence type="predicted"/>
<name>A0A5S4EMB9_9PROT</name>
<evidence type="ECO:0000313" key="1">
    <source>
        <dbReference type="EMBL" id="TMQ76521.1"/>
    </source>
</evidence>
<keyword evidence="2" id="KW-1185">Reference proteome</keyword>
<gene>
    <name evidence="1" type="ORF">ACCUM_4215</name>
</gene>
<comment type="caution">
    <text evidence="1">The sequence shown here is derived from an EMBL/GenBank/DDBJ whole genome shotgun (WGS) entry which is preliminary data.</text>
</comment>
<organism evidence="1 2">
    <name type="scientific">Candidatus Accumulibacter phosphatis</name>
    <dbReference type="NCBI Taxonomy" id="327160"/>
    <lineage>
        <taxon>Bacteria</taxon>
        <taxon>Pseudomonadati</taxon>
        <taxon>Pseudomonadota</taxon>
        <taxon>Betaproteobacteria</taxon>
        <taxon>Candidatus Accumulibacter</taxon>
    </lineage>
</organism>
<evidence type="ECO:0000313" key="2">
    <source>
        <dbReference type="Proteomes" id="UP000306324"/>
    </source>
</evidence>
<dbReference type="Proteomes" id="UP000306324">
    <property type="component" value="Unassembled WGS sequence"/>
</dbReference>
<dbReference type="AlphaFoldDB" id="A0A5S4EMB9"/>